<proteinExistence type="predicted"/>
<evidence type="ECO:0000313" key="1">
    <source>
        <dbReference type="EMBL" id="KAL0125934.1"/>
    </source>
</evidence>
<protein>
    <submittedName>
        <fullName evidence="1">Uncharacterized protein</fullName>
    </submittedName>
</protein>
<dbReference type="EMBL" id="JADYXP020000004">
    <property type="protein sequence ID" value="KAL0125934.1"/>
    <property type="molecule type" value="Genomic_DNA"/>
</dbReference>
<dbReference type="AlphaFoldDB" id="A0AAW2GCJ1"/>
<comment type="caution">
    <text evidence="1">The sequence shown here is derived from an EMBL/GenBank/DDBJ whole genome shotgun (WGS) entry which is preliminary data.</text>
</comment>
<reference evidence="1 2" key="1">
    <citation type="submission" date="2023-03" db="EMBL/GenBank/DDBJ databases">
        <title>High recombination rates correlate with genetic variation in Cardiocondyla obscurior ants.</title>
        <authorList>
            <person name="Errbii M."/>
        </authorList>
    </citation>
    <scope>NUCLEOTIDE SEQUENCE [LARGE SCALE GENOMIC DNA]</scope>
    <source>
        <strain evidence="1">Alpha-2009</strain>
        <tissue evidence="1">Whole body</tissue>
    </source>
</reference>
<organism evidence="1 2">
    <name type="scientific">Cardiocondyla obscurior</name>
    <dbReference type="NCBI Taxonomy" id="286306"/>
    <lineage>
        <taxon>Eukaryota</taxon>
        <taxon>Metazoa</taxon>
        <taxon>Ecdysozoa</taxon>
        <taxon>Arthropoda</taxon>
        <taxon>Hexapoda</taxon>
        <taxon>Insecta</taxon>
        <taxon>Pterygota</taxon>
        <taxon>Neoptera</taxon>
        <taxon>Endopterygota</taxon>
        <taxon>Hymenoptera</taxon>
        <taxon>Apocrita</taxon>
        <taxon>Aculeata</taxon>
        <taxon>Formicoidea</taxon>
        <taxon>Formicidae</taxon>
        <taxon>Myrmicinae</taxon>
        <taxon>Cardiocondyla</taxon>
    </lineage>
</organism>
<evidence type="ECO:0000313" key="2">
    <source>
        <dbReference type="Proteomes" id="UP001430953"/>
    </source>
</evidence>
<keyword evidence="2" id="KW-1185">Reference proteome</keyword>
<accession>A0AAW2GCJ1</accession>
<gene>
    <name evidence="1" type="ORF">PUN28_004781</name>
</gene>
<dbReference type="Proteomes" id="UP001430953">
    <property type="component" value="Unassembled WGS sequence"/>
</dbReference>
<sequence>MLASLDVVHGYTSIDHGRRRKTHKLVVKYFNFLYGTYSTFFDKRSMAIQASGGVQTQIIISSSSVIRLTGTLLSHNIAGLTRTLIVIAHKLATRVYKEKKKKKERDENCACVITHLTNLMNQQMNEWILRGCKRVLRTPGEGKIYLVIRNELKLAFRYQRSRLSTAYQIIIYGTLYANACRYKTFELRLMVNFFCHLSQISTCDLALQPTYLSDCISHRAK</sequence>
<name>A0AAW2GCJ1_9HYME</name>